<sequence length="63" mass="7061">MNEPQNKPPAANTADAAATEQRLARLFRRALGEQRLHPLYALLRRHRGLTDALPPAHTRPEPS</sequence>
<dbReference type="RefSeq" id="WP_231012111.1">
    <property type="nucleotide sequence ID" value="NZ_BAAAEW010000011.1"/>
</dbReference>
<evidence type="ECO:0000313" key="2">
    <source>
        <dbReference type="Proteomes" id="UP001500279"/>
    </source>
</evidence>
<name>A0ABN1JZ27_9BURK</name>
<accession>A0ABN1JZ27</accession>
<comment type="caution">
    <text evidence="1">The sequence shown here is derived from an EMBL/GenBank/DDBJ whole genome shotgun (WGS) entry which is preliminary data.</text>
</comment>
<evidence type="ECO:0000313" key="1">
    <source>
        <dbReference type="EMBL" id="GAA0749886.1"/>
    </source>
</evidence>
<proteinExistence type="predicted"/>
<reference evidence="1 2" key="1">
    <citation type="journal article" date="2019" name="Int. J. Syst. Evol. Microbiol.">
        <title>The Global Catalogue of Microorganisms (GCM) 10K type strain sequencing project: providing services to taxonomists for standard genome sequencing and annotation.</title>
        <authorList>
            <consortium name="The Broad Institute Genomics Platform"/>
            <consortium name="The Broad Institute Genome Sequencing Center for Infectious Disease"/>
            <person name="Wu L."/>
            <person name="Ma J."/>
        </authorList>
    </citation>
    <scope>NUCLEOTIDE SEQUENCE [LARGE SCALE GENOMIC DNA]</scope>
    <source>
        <strain evidence="1 2">JCM 15503</strain>
    </source>
</reference>
<dbReference type="EMBL" id="BAAAEW010000011">
    <property type="protein sequence ID" value="GAA0749886.1"/>
    <property type="molecule type" value="Genomic_DNA"/>
</dbReference>
<dbReference type="Proteomes" id="UP001500279">
    <property type="component" value="Unassembled WGS sequence"/>
</dbReference>
<gene>
    <name evidence="1" type="ORF">GCM10009107_20950</name>
</gene>
<keyword evidence="2" id="KW-1185">Reference proteome</keyword>
<protein>
    <submittedName>
        <fullName evidence="1">Uncharacterized protein</fullName>
    </submittedName>
</protein>
<organism evidence="1 2">
    <name type="scientific">Ideonella azotifigens</name>
    <dbReference type="NCBI Taxonomy" id="513160"/>
    <lineage>
        <taxon>Bacteria</taxon>
        <taxon>Pseudomonadati</taxon>
        <taxon>Pseudomonadota</taxon>
        <taxon>Betaproteobacteria</taxon>
        <taxon>Burkholderiales</taxon>
        <taxon>Sphaerotilaceae</taxon>
        <taxon>Ideonella</taxon>
    </lineage>
</organism>